<dbReference type="FunCoup" id="A0A2G5F4X2">
    <property type="interactions" value="1972"/>
</dbReference>
<dbReference type="AlphaFoldDB" id="A0A2G5F4X2"/>
<organism evidence="16 17">
    <name type="scientific">Aquilegia coerulea</name>
    <name type="common">Rocky mountain columbine</name>
    <dbReference type="NCBI Taxonomy" id="218851"/>
    <lineage>
        <taxon>Eukaryota</taxon>
        <taxon>Viridiplantae</taxon>
        <taxon>Streptophyta</taxon>
        <taxon>Embryophyta</taxon>
        <taxon>Tracheophyta</taxon>
        <taxon>Spermatophyta</taxon>
        <taxon>Magnoliopsida</taxon>
        <taxon>Ranunculales</taxon>
        <taxon>Ranunculaceae</taxon>
        <taxon>Thalictroideae</taxon>
        <taxon>Aquilegia</taxon>
    </lineage>
</organism>
<evidence type="ECO:0000256" key="14">
    <source>
        <dbReference type="RuleBase" id="RU000587"/>
    </source>
</evidence>
<keyword evidence="9 14" id="KW-0808">Transferase</keyword>
<comment type="function">
    <text evidence="14">Allosteric enzyme that catalyzes the rate-limiting step in glycogen catabolism, the phosphorolytic cleavage of glycogen to produce glucose-1-phosphate, and plays a central role in maintaining cellular and organismal glucose homeostasis.</text>
</comment>
<dbReference type="GO" id="GO:0005980">
    <property type="term" value="P:glycogen catabolic process"/>
    <property type="evidence" value="ECO:0007669"/>
    <property type="project" value="TreeGrafter"/>
</dbReference>
<evidence type="ECO:0000256" key="1">
    <source>
        <dbReference type="ARBA" id="ARBA00001275"/>
    </source>
</evidence>
<gene>
    <name evidence="16" type="ORF">AQUCO_00200786v1</name>
</gene>
<dbReference type="Pfam" id="PF00343">
    <property type="entry name" value="Phosphorylase"/>
    <property type="match status" value="2"/>
</dbReference>
<protein>
    <recommendedName>
        <fullName evidence="14">Alpha-1,4 glucan phosphorylase</fullName>
        <ecNumber evidence="14">2.4.1.1</ecNumber>
    </recommendedName>
</protein>
<dbReference type="InterPro" id="IPR035090">
    <property type="entry name" value="Pyridoxal_P_attach_site"/>
</dbReference>
<sequence length="973" mass="110591">MATSNISATMKTSPSSTTRSHCNSLSRFITFTSNNNIHHSNHLFFTKTSNSSLRSKRSLSLYVNNVISDQKLTEPIPQQEVNDDPSSFSPNSISIASNIKYHAEFTPSFSPEKFEVSKAYFATAESVRDALIANWNATYDYYDKLNMKQAYYLSMEFLQGRALLNAIGNLELSGPYAEALSKLGHDLENVAKQEPDAALGNGGLGRLASCFLDSLATLNYPAWGYGLRYKYGLFKQNITKDGQEEVAENWLEMANPWEIVRNDVSYPVKFFGKVVAGSDGKKHWIGGEDIKAVAYDVPIPGYKTKTTINLRLWSTKAPSQDFDLSAFNSGNHAKAYEAQTNAEKICYILYPGDDSVEGKILRLKQQYTLCSASLQDIIARFEKRCGGSLNWEEFPEKVAVQLNDTHPTLCIPELMRILIDVKGMSWKQAWEITQRTVAYTNHTVLPEALEKWSYDIMQKLLPRHVEIIESIDEQLLHTIILESGVEDLELLQKKLKEMRILDNFDLPDSVLELLFPPEENSIMDSNEEVNIYDEDEDSNEEADSDEEKESEGENNWNKTMALFKPAPKAEKIVRMANLCVVGGHAVNGVAEIHSEIVKEEVFNEFFKLWPHKFQNKTNGVTPRRWILFCNPDLSSIISKWTGTEDWVLDTEKLAELRKFVDNKDLQTEWRAAKRNNKMKIVSFIKERTGYTVSPDAMFDVQVKRIHEYKRQLLNIMGIVYRYKKMKEMSAEERKDKFVPRVCIFGGKAFSTYVQAKRIVKFITDVGATVNHDPEIGDLLKVVFVPDYNVSVAELLIPASELSQHISTAGMEASGTSNMKFSMNGCVLIGTLDGANVEIREEVGEDNFFLFGAQAHEIAELRKERAEGKFVPDPRFEEVKTYIRSGVFGSSNYDELMGSLEGNEGYGRADYFLVGEDFPSYIECQEKVDEAYRDQKRWTRMSILNTAGSYKFSSDRTIREYAKDIWNINPVDLQ</sequence>
<dbReference type="GO" id="GO:0030170">
    <property type="term" value="F:pyridoxal phosphate binding"/>
    <property type="evidence" value="ECO:0007669"/>
    <property type="project" value="InterPro"/>
</dbReference>
<feature type="modified residue" description="N6-(pyridoxal phosphate)lysine" evidence="13">
    <location>
        <position position="819"/>
    </location>
</feature>
<keyword evidence="8 14" id="KW-0328">Glycosyltransferase</keyword>
<dbReference type="FunFam" id="3.40.50.2000:FF:000003">
    <property type="entry name" value="Alpha-1,4 glucan phosphorylase"/>
    <property type="match status" value="1"/>
</dbReference>
<comment type="catalytic activity">
    <reaction evidence="1 14">
        <text>[(1-&gt;4)-alpha-D-glucosyl](n) + phosphate = [(1-&gt;4)-alpha-D-glucosyl](n-1) + alpha-D-glucose 1-phosphate</text>
        <dbReference type="Rhea" id="RHEA:41732"/>
        <dbReference type="Rhea" id="RHEA-COMP:9584"/>
        <dbReference type="Rhea" id="RHEA-COMP:9586"/>
        <dbReference type="ChEBI" id="CHEBI:15444"/>
        <dbReference type="ChEBI" id="CHEBI:43474"/>
        <dbReference type="ChEBI" id="CHEBI:58601"/>
        <dbReference type="EC" id="2.4.1.1"/>
    </reaction>
</comment>
<evidence type="ECO:0000256" key="9">
    <source>
        <dbReference type="ARBA" id="ARBA00022679"/>
    </source>
</evidence>
<dbReference type="STRING" id="218851.A0A2G5F4X2"/>
<dbReference type="GO" id="GO:0008184">
    <property type="term" value="F:glycogen phosphorylase activity"/>
    <property type="evidence" value="ECO:0007669"/>
    <property type="project" value="InterPro"/>
</dbReference>
<dbReference type="PROSITE" id="PS00102">
    <property type="entry name" value="PHOSPHORYLASE"/>
    <property type="match status" value="1"/>
</dbReference>
<keyword evidence="11" id="KW-0809">Transit peptide</keyword>
<comment type="cofactor">
    <cofactor evidence="2 14">
        <name>pyridoxal 5'-phosphate</name>
        <dbReference type="ChEBI" id="CHEBI:597326"/>
    </cofactor>
</comment>
<evidence type="ECO:0000256" key="8">
    <source>
        <dbReference type="ARBA" id="ARBA00022676"/>
    </source>
</evidence>
<dbReference type="OrthoDB" id="9215500at2759"/>
<dbReference type="GO" id="GO:0009507">
    <property type="term" value="C:chloroplast"/>
    <property type="evidence" value="ECO:0007669"/>
    <property type="project" value="UniProtKB-SubCell"/>
</dbReference>
<dbReference type="EMBL" id="KZ305019">
    <property type="protein sequence ID" value="PIA63000.1"/>
    <property type="molecule type" value="Genomic_DNA"/>
</dbReference>
<evidence type="ECO:0000256" key="4">
    <source>
        <dbReference type="ARBA" id="ARBA00006047"/>
    </source>
</evidence>
<keyword evidence="5" id="KW-0150">Chloroplast</keyword>
<evidence type="ECO:0000256" key="10">
    <source>
        <dbReference type="ARBA" id="ARBA00022898"/>
    </source>
</evidence>
<dbReference type="FunFam" id="3.40.50.2000:FF:000105">
    <property type="entry name" value="Alpha-1,4 glucan phosphorylase"/>
    <property type="match status" value="1"/>
</dbReference>
<dbReference type="CDD" id="cd04300">
    <property type="entry name" value="GT35_Glycogen_Phosphorylase"/>
    <property type="match status" value="1"/>
</dbReference>
<comment type="similarity">
    <text evidence="4 14">Belongs to the glycogen phosphorylase family.</text>
</comment>
<reference evidence="16 17" key="1">
    <citation type="submission" date="2017-09" db="EMBL/GenBank/DDBJ databases">
        <title>WGS assembly of Aquilegia coerulea Goldsmith.</title>
        <authorList>
            <person name="Hodges S."/>
            <person name="Kramer E."/>
            <person name="Nordborg M."/>
            <person name="Tomkins J."/>
            <person name="Borevitz J."/>
            <person name="Derieg N."/>
            <person name="Yan J."/>
            <person name="Mihaltcheva S."/>
            <person name="Hayes R.D."/>
            <person name="Rokhsar D."/>
        </authorList>
    </citation>
    <scope>NUCLEOTIDE SEQUENCE [LARGE SCALE GENOMIC DNA]</scope>
    <source>
        <strain evidence="17">cv. Goldsmith</strain>
    </source>
</reference>
<evidence type="ECO:0000256" key="11">
    <source>
        <dbReference type="ARBA" id="ARBA00022946"/>
    </source>
</evidence>
<keyword evidence="17" id="KW-1185">Reference proteome</keyword>
<dbReference type="PANTHER" id="PTHR11468">
    <property type="entry name" value="GLYCOGEN PHOSPHORYLASE"/>
    <property type="match status" value="1"/>
</dbReference>
<dbReference type="InterPro" id="IPR011833">
    <property type="entry name" value="Glycg_phsphrylas"/>
</dbReference>
<evidence type="ECO:0000256" key="2">
    <source>
        <dbReference type="ARBA" id="ARBA00001933"/>
    </source>
</evidence>
<feature type="compositionally biased region" description="Acidic residues" evidence="15">
    <location>
        <begin position="525"/>
        <end position="552"/>
    </location>
</feature>
<dbReference type="NCBIfam" id="TIGR02093">
    <property type="entry name" value="P_ylase"/>
    <property type="match status" value="1"/>
</dbReference>
<evidence type="ECO:0000313" key="17">
    <source>
        <dbReference type="Proteomes" id="UP000230069"/>
    </source>
</evidence>
<dbReference type="PIRSF" id="PIRSF000460">
    <property type="entry name" value="Pprylas_GlgP"/>
    <property type="match status" value="1"/>
</dbReference>
<evidence type="ECO:0000256" key="7">
    <source>
        <dbReference type="ARBA" id="ARBA00022640"/>
    </source>
</evidence>
<keyword evidence="7" id="KW-0934">Plastid</keyword>
<dbReference type="Proteomes" id="UP000230069">
    <property type="component" value="Unassembled WGS sequence"/>
</dbReference>
<feature type="region of interest" description="Disordered" evidence="15">
    <location>
        <begin position="525"/>
        <end position="558"/>
    </location>
</feature>
<evidence type="ECO:0000256" key="13">
    <source>
        <dbReference type="PIRSR" id="PIRSR000460-1"/>
    </source>
</evidence>
<keyword evidence="6" id="KW-0021">Allosteric enzyme</keyword>
<dbReference type="EC" id="2.4.1.1" evidence="14"/>
<dbReference type="SUPFAM" id="SSF53756">
    <property type="entry name" value="UDP-Glycosyltransferase/glycogen phosphorylase"/>
    <property type="match status" value="1"/>
</dbReference>
<dbReference type="Gene3D" id="3.40.50.2000">
    <property type="entry name" value="Glycogen Phosphorylase B"/>
    <property type="match status" value="2"/>
</dbReference>
<evidence type="ECO:0000256" key="6">
    <source>
        <dbReference type="ARBA" id="ARBA00022533"/>
    </source>
</evidence>
<evidence type="ECO:0000256" key="3">
    <source>
        <dbReference type="ARBA" id="ARBA00004229"/>
    </source>
</evidence>
<evidence type="ECO:0000256" key="5">
    <source>
        <dbReference type="ARBA" id="ARBA00022528"/>
    </source>
</evidence>
<evidence type="ECO:0000256" key="12">
    <source>
        <dbReference type="ARBA" id="ARBA00023277"/>
    </source>
</evidence>
<evidence type="ECO:0000313" key="16">
    <source>
        <dbReference type="EMBL" id="PIA63000.1"/>
    </source>
</evidence>
<keyword evidence="10 13" id="KW-0663">Pyridoxal phosphate</keyword>
<comment type="subcellular location">
    <subcellularLocation>
        <location evidence="3">Plastid</location>
        <location evidence="3">Chloroplast</location>
    </subcellularLocation>
</comment>
<keyword evidence="12 14" id="KW-0119">Carbohydrate metabolism</keyword>
<name>A0A2G5F4X2_AQUCA</name>
<proteinExistence type="inferred from homology"/>
<accession>A0A2G5F4X2</accession>
<dbReference type="PANTHER" id="PTHR11468:SF28">
    <property type="entry name" value="ALPHA-GLUCAN PHOSPHORYLASE 1"/>
    <property type="match status" value="1"/>
</dbReference>
<dbReference type="InParanoid" id="A0A2G5F4X2"/>
<evidence type="ECO:0000256" key="15">
    <source>
        <dbReference type="SAM" id="MobiDB-lite"/>
    </source>
</evidence>
<dbReference type="InterPro" id="IPR000811">
    <property type="entry name" value="Glyco_trans_35"/>
</dbReference>
<feature type="region of interest" description="Disordered" evidence="15">
    <location>
        <begin position="1"/>
        <end position="20"/>
    </location>
</feature>